<dbReference type="EMBL" id="JAGYPE020000038">
    <property type="protein sequence ID" value="MCH6267530.1"/>
    <property type="molecule type" value="Genomic_DNA"/>
</dbReference>
<gene>
    <name evidence="5" type="ORF">KHB02_018590</name>
    <name evidence="4" type="ORF">KHB02_32195</name>
</gene>
<sequence>MYINGKWIETERVLKVTNPANGELVDTVYLVGREETERAIEAAKHAFPSWSALTGEQRGAYLHKVVDLLEKKQEQLAQTITKEMGKAIHNARYEVGSTIAFFKWYAEEARRVYGDIVPASAPNKRISVLKQPIGVVGAITPWNFPLSMGARKLGPALAVGCTVVFRPSREAPLSTLELFRIFDEAGLPEGVVNLVIGDSSEVVGALMESEVVRKISFTGSTEVGKKLIRQSADTVKRVSMELGGHAPFIVFEDADIDLAIEGTISSKFASGGQQCVCANRIYVHDSIYEEFSRRFADKVSSMVVGNGLDEKTQIGPLVNQNAVNKSYEHVTDAVHKGAAILCGGKPLTDGEFKNGYYFSPTVLVDVNDEMKITYEETFGPVAPIIRFSTEEEVIQKANNTEYGLASYFYTNDLSRTHRVSERLEYGMVGVNDPAPFVVQAPFGGVKESGLGREGGKYGLEDYLETKLVSVAIRKSSN</sequence>
<dbReference type="Gene3D" id="3.40.605.10">
    <property type="entry name" value="Aldehyde Dehydrogenase, Chain A, domain 1"/>
    <property type="match status" value="1"/>
</dbReference>
<keyword evidence="2" id="KW-0560">Oxidoreductase</keyword>
<feature type="domain" description="Aldehyde dehydrogenase" evidence="3">
    <location>
        <begin position="7"/>
        <end position="468"/>
    </location>
</feature>
<dbReference type="CDD" id="cd07103">
    <property type="entry name" value="ALDH_F5_SSADH_GabD"/>
    <property type="match status" value="1"/>
</dbReference>
<evidence type="ECO:0000313" key="4">
    <source>
        <dbReference type="EMBL" id="MBS4186056.1"/>
    </source>
</evidence>
<protein>
    <submittedName>
        <fullName evidence="4">NAD-dependent succinate-semialdehyde dehydrogenase</fullName>
    </submittedName>
</protein>
<dbReference type="Pfam" id="PF00171">
    <property type="entry name" value="Aldedh"/>
    <property type="match status" value="1"/>
</dbReference>
<dbReference type="Proteomes" id="UP000677265">
    <property type="component" value="Unassembled WGS sequence"/>
</dbReference>
<dbReference type="PANTHER" id="PTHR43353">
    <property type="entry name" value="SUCCINATE-SEMIALDEHYDE DEHYDROGENASE, MITOCHONDRIAL"/>
    <property type="match status" value="1"/>
</dbReference>
<dbReference type="InterPro" id="IPR015590">
    <property type="entry name" value="Aldehyde_DH_dom"/>
</dbReference>
<evidence type="ECO:0000256" key="2">
    <source>
        <dbReference type="ARBA" id="ARBA00023002"/>
    </source>
</evidence>
<dbReference type="PROSITE" id="PS00070">
    <property type="entry name" value="ALDEHYDE_DEHYDR_CYS"/>
    <property type="match status" value="1"/>
</dbReference>
<accession>A0A942T6P0</accession>
<reference evidence="4" key="1">
    <citation type="submission" date="2021-05" db="EMBL/GenBank/DDBJ databases">
        <title>Novel Bacillus species.</title>
        <authorList>
            <person name="Liu G."/>
        </authorList>
    </citation>
    <scope>NUCLEOTIDE SEQUENCE</scope>
    <source>
        <strain evidence="4 6">FJAT-50051</strain>
    </source>
</reference>
<dbReference type="PANTHER" id="PTHR43353:SF5">
    <property type="entry name" value="SUCCINATE-SEMIALDEHYDE DEHYDROGENASE, MITOCHONDRIAL"/>
    <property type="match status" value="1"/>
</dbReference>
<evidence type="ECO:0000256" key="1">
    <source>
        <dbReference type="ARBA" id="ARBA00009986"/>
    </source>
</evidence>
<dbReference type="InterPro" id="IPR016160">
    <property type="entry name" value="Ald_DH_CS_CYS"/>
</dbReference>
<dbReference type="GO" id="GO:0009450">
    <property type="term" value="P:gamma-aminobutyric acid catabolic process"/>
    <property type="evidence" value="ECO:0007669"/>
    <property type="project" value="TreeGrafter"/>
</dbReference>
<dbReference type="InterPro" id="IPR050740">
    <property type="entry name" value="Aldehyde_DH_Superfamily"/>
</dbReference>
<evidence type="ECO:0000259" key="3">
    <source>
        <dbReference type="Pfam" id="PF00171"/>
    </source>
</evidence>
<dbReference type="FunFam" id="3.40.605.10:FF:000005">
    <property type="entry name" value="Succinate-semialdehyde dehydrogenase I"/>
    <property type="match status" value="1"/>
</dbReference>
<dbReference type="InterPro" id="IPR016163">
    <property type="entry name" value="Ald_DH_C"/>
</dbReference>
<dbReference type="InterPro" id="IPR016161">
    <property type="entry name" value="Ald_DH/histidinol_DH"/>
</dbReference>
<dbReference type="AlphaFoldDB" id="A0A942T6P0"/>
<evidence type="ECO:0000313" key="6">
    <source>
        <dbReference type="Proteomes" id="UP000677265"/>
    </source>
</evidence>
<dbReference type="SUPFAM" id="SSF53720">
    <property type="entry name" value="ALDH-like"/>
    <property type="match status" value="1"/>
</dbReference>
<evidence type="ECO:0000313" key="5">
    <source>
        <dbReference type="EMBL" id="MCH6267530.1"/>
    </source>
</evidence>
<dbReference type="GO" id="GO:0004777">
    <property type="term" value="F:succinate-semialdehyde dehydrogenase (NAD+) activity"/>
    <property type="evidence" value="ECO:0007669"/>
    <property type="project" value="TreeGrafter"/>
</dbReference>
<dbReference type="FunFam" id="3.40.309.10:FF:000004">
    <property type="entry name" value="Succinate-semialdehyde dehydrogenase I"/>
    <property type="match status" value="1"/>
</dbReference>
<dbReference type="EMBL" id="JAGYPE010000006">
    <property type="protein sequence ID" value="MBS4186056.1"/>
    <property type="molecule type" value="Genomic_DNA"/>
</dbReference>
<dbReference type="InterPro" id="IPR016162">
    <property type="entry name" value="Ald_DH_N"/>
</dbReference>
<dbReference type="FunFam" id="3.40.605.10:FF:000026">
    <property type="entry name" value="Aldehyde dehydrogenase, putative"/>
    <property type="match status" value="1"/>
</dbReference>
<comment type="caution">
    <text evidence="4">The sequence shown here is derived from an EMBL/GenBank/DDBJ whole genome shotgun (WGS) entry which is preliminary data.</text>
</comment>
<comment type="similarity">
    <text evidence="1">Belongs to the aldehyde dehydrogenase family.</text>
</comment>
<name>A0A942T6P0_9BACI</name>
<proteinExistence type="inferred from homology"/>
<dbReference type="Gene3D" id="3.40.309.10">
    <property type="entry name" value="Aldehyde Dehydrogenase, Chain A, domain 2"/>
    <property type="match status" value="1"/>
</dbReference>
<dbReference type="RefSeq" id="WP_213145855.1">
    <property type="nucleotide sequence ID" value="NZ_JAGYPE020000038.1"/>
</dbReference>
<organism evidence="4">
    <name type="scientific">Neobacillus citreus</name>
    <dbReference type="NCBI Taxonomy" id="2833578"/>
    <lineage>
        <taxon>Bacteria</taxon>
        <taxon>Bacillati</taxon>
        <taxon>Bacillota</taxon>
        <taxon>Bacilli</taxon>
        <taxon>Bacillales</taxon>
        <taxon>Bacillaceae</taxon>
        <taxon>Neobacillus</taxon>
    </lineage>
</organism>
<keyword evidence="6" id="KW-1185">Reference proteome</keyword>